<evidence type="ECO:0000313" key="3">
    <source>
        <dbReference type="Proteomes" id="UP000438914"/>
    </source>
</evidence>
<organism evidence="2 3">
    <name type="scientific">Hallella mizrahii</name>
    <dbReference type="NCBI Taxonomy" id="2606637"/>
    <lineage>
        <taxon>Bacteria</taxon>
        <taxon>Pseudomonadati</taxon>
        <taxon>Bacteroidota</taxon>
        <taxon>Bacteroidia</taxon>
        <taxon>Bacteroidales</taxon>
        <taxon>Prevotellaceae</taxon>
        <taxon>Hallella</taxon>
    </lineage>
</organism>
<feature type="signal peptide" evidence="1">
    <location>
        <begin position="1"/>
        <end position="23"/>
    </location>
</feature>
<name>A0A7K0KE02_9BACT</name>
<dbReference type="Proteomes" id="UP000438914">
    <property type="component" value="Unassembled WGS sequence"/>
</dbReference>
<proteinExistence type="predicted"/>
<evidence type="ECO:0000256" key="1">
    <source>
        <dbReference type="SAM" id="SignalP"/>
    </source>
</evidence>
<sequence>MTAMIKRLFSAIILATFSMALNAQGYWKLESKTDDYTMEKEYLISHYSRGLIDAIYFVNDENLKVIRDYKGLTYFDTCWNAAVYNDGKIDDYTGTIYCRLINSGDDYEEFKLDDMTISYDGYAGDGKIDTNGFFSYFYIACEPEQLKKANYITFQYYDKISKQTISRKISLAGFTKAYNSIRY</sequence>
<keyword evidence="3" id="KW-1185">Reference proteome</keyword>
<reference evidence="2 3" key="1">
    <citation type="submission" date="2019-08" db="EMBL/GenBank/DDBJ databases">
        <title>In-depth cultivation of the pig gut microbiome towards novel bacterial diversity and tailored functional studies.</title>
        <authorList>
            <person name="Wylensek D."/>
            <person name="Hitch T.C.A."/>
            <person name="Clavel T."/>
        </authorList>
    </citation>
    <scope>NUCLEOTIDE SEQUENCE [LARGE SCALE GENOMIC DNA]</scope>
    <source>
        <strain evidence="2 3">LKV-178-WT-2A</strain>
    </source>
</reference>
<evidence type="ECO:0000313" key="2">
    <source>
        <dbReference type="EMBL" id="MST83660.1"/>
    </source>
</evidence>
<dbReference type="AlphaFoldDB" id="A0A7K0KE02"/>
<dbReference type="RefSeq" id="WP_154533241.1">
    <property type="nucleotide sequence ID" value="NZ_VUNG01000004.1"/>
</dbReference>
<accession>A0A7K0KE02</accession>
<dbReference type="EMBL" id="VUNG01000004">
    <property type="protein sequence ID" value="MST83660.1"/>
    <property type="molecule type" value="Genomic_DNA"/>
</dbReference>
<comment type="caution">
    <text evidence="2">The sequence shown here is derived from an EMBL/GenBank/DDBJ whole genome shotgun (WGS) entry which is preliminary data.</text>
</comment>
<gene>
    <name evidence="2" type="ORF">FYJ73_03025</name>
</gene>
<protein>
    <submittedName>
        <fullName evidence="2">Uncharacterized protein</fullName>
    </submittedName>
</protein>
<keyword evidence="1" id="KW-0732">Signal</keyword>
<feature type="chain" id="PRO_5029863155" evidence="1">
    <location>
        <begin position="24"/>
        <end position="183"/>
    </location>
</feature>